<dbReference type="Proteomes" id="UP001556692">
    <property type="component" value="Unassembled WGS sequence"/>
</dbReference>
<evidence type="ECO:0000313" key="1">
    <source>
        <dbReference type="EMBL" id="MEX0406752.1"/>
    </source>
</evidence>
<proteinExistence type="predicted"/>
<dbReference type="EMBL" id="JBDPGJ010000003">
    <property type="protein sequence ID" value="MEX0406752.1"/>
    <property type="molecule type" value="Genomic_DNA"/>
</dbReference>
<keyword evidence="2" id="KW-1185">Reference proteome</keyword>
<name>A0ABV3SJ27_9HYPH</name>
<sequence length="70" mass="7572">MRISLRHDVLRAAASDKKSLTKAWHFMRAAGSKSQACAYCEMLPEVAGCVGSLRIDTNFTNAAAAEASRQ</sequence>
<accession>A0ABV3SJ27</accession>
<protein>
    <submittedName>
        <fullName evidence="1">Uncharacterized protein</fullName>
    </submittedName>
</protein>
<gene>
    <name evidence="1" type="ORF">ABGN05_13855</name>
</gene>
<evidence type="ECO:0000313" key="2">
    <source>
        <dbReference type="Proteomes" id="UP001556692"/>
    </source>
</evidence>
<dbReference type="RefSeq" id="WP_367954635.1">
    <property type="nucleotide sequence ID" value="NZ_JBDPGJ010000003.1"/>
</dbReference>
<reference evidence="1 2" key="1">
    <citation type="submission" date="2024-05" db="EMBL/GenBank/DDBJ databases">
        <authorList>
            <person name="Jiang F."/>
        </authorList>
    </citation>
    <scope>NUCLEOTIDE SEQUENCE [LARGE SCALE GENOMIC DNA]</scope>
    <source>
        <strain evidence="1 2">LZ166</strain>
    </source>
</reference>
<comment type="caution">
    <text evidence="1">The sequence shown here is derived from an EMBL/GenBank/DDBJ whole genome shotgun (WGS) entry which is preliminary data.</text>
</comment>
<organism evidence="1 2">
    <name type="scientific">Aquibium pacificus</name>
    <dbReference type="NCBI Taxonomy" id="3153579"/>
    <lineage>
        <taxon>Bacteria</taxon>
        <taxon>Pseudomonadati</taxon>
        <taxon>Pseudomonadota</taxon>
        <taxon>Alphaproteobacteria</taxon>
        <taxon>Hyphomicrobiales</taxon>
        <taxon>Phyllobacteriaceae</taxon>
        <taxon>Aquibium</taxon>
    </lineage>
</organism>